<evidence type="ECO:0000256" key="1">
    <source>
        <dbReference type="SAM" id="Phobius"/>
    </source>
</evidence>
<sequence length="152" mass="17537">MYHRCSQQRSYLRGSNQLDPYASISGPPFSLHFFLYLLGFFHAPTFGVAIAWLEIDHEAQKRINRKIADSKRVPVSWSLLAMGFPILARPSGSSFLMRRGIEKPADVTSTVAPFYYKSYVYLFSIYPTRPKAKWMRRQQKSGADLYLCTTQK</sequence>
<protein>
    <submittedName>
        <fullName evidence="2">Uncharacterized protein</fullName>
    </submittedName>
</protein>
<feature type="transmembrane region" description="Helical" evidence="1">
    <location>
        <begin position="73"/>
        <end position="91"/>
    </location>
</feature>
<name>A0A3N4KUG8_9PEZI</name>
<feature type="transmembrane region" description="Helical" evidence="1">
    <location>
        <begin position="111"/>
        <end position="128"/>
    </location>
</feature>
<keyword evidence="1" id="KW-0812">Transmembrane</keyword>
<keyword evidence="1" id="KW-0472">Membrane</keyword>
<keyword evidence="1" id="KW-1133">Transmembrane helix</keyword>
<dbReference type="Proteomes" id="UP000277580">
    <property type="component" value="Unassembled WGS sequence"/>
</dbReference>
<dbReference type="EMBL" id="ML119119">
    <property type="protein sequence ID" value="RPB14223.1"/>
    <property type="molecule type" value="Genomic_DNA"/>
</dbReference>
<accession>A0A3N4KUG8</accession>
<proteinExistence type="predicted"/>
<feature type="transmembrane region" description="Helical" evidence="1">
    <location>
        <begin position="33"/>
        <end position="53"/>
    </location>
</feature>
<organism evidence="2 3">
    <name type="scientific">Morchella conica CCBAS932</name>
    <dbReference type="NCBI Taxonomy" id="1392247"/>
    <lineage>
        <taxon>Eukaryota</taxon>
        <taxon>Fungi</taxon>
        <taxon>Dikarya</taxon>
        <taxon>Ascomycota</taxon>
        <taxon>Pezizomycotina</taxon>
        <taxon>Pezizomycetes</taxon>
        <taxon>Pezizales</taxon>
        <taxon>Morchellaceae</taxon>
        <taxon>Morchella</taxon>
    </lineage>
</organism>
<dbReference type="AlphaFoldDB" id="A0A3N4KUG8"/>
<evidence type="ECO:0000313" key="2">
    <source>
        <dbReference type="EMBL" id="RPB14223.1"/>
    </source>
</evidence>
<dbReference type="InParanoid" id="A0A3N4KUG8"/>
<reference evidence="2 3" key="1">
    <citation type="journal article" date="2018" name="Nat. Ecol. Evol.">
        <title>Pezizomycetes genomes reveal the molecular basis of ectomycorrhizal truffle lifestyle.</title>
        <authorList>
            <person name="Murat C."/>
            <person name="Payen T."/>
            <person name="Noel B."/>
            <person name="Kuo A."/>
            <person name="Morin E."/>
            <person name="Chen J."/>
            <person name="Kohler A."/>
            <person name="Krizsan K."/>
            <person name="Balestrini R."/>
            <person name="Da Silva C."/>
            <person name="Montanini B."/>
            <person name="Hainaut M."/>
            <person name="Levati E."/>
            <person name="Barry K.W."/>
            <person name="Belfiori B."/>
            <person name="Cichocki N."/>
            <person name="Clum A."/>
            <person name="Dockter R.B."/>
            <person name="Fauchery L."/>
            <person name="Guy J."/>
            <person name="Iotti M."/>
            <person name="Le Tacon F."/>
            <person name="Lindquist E.A."/>
            <person name="Lipzen A."/>
            <person name="Malagnac F."/>
            <person name="Mello A."/>
            <person name="Molinier V."/>
            <person name="Miyauchi S."/>
            <person name="Poulain J."/>
            <person name="Riccioni C."/>
            <person name="Rubini A."/>
            <person name="Sitrit Y."/>
            <person name="Splivallo R."/>
            <person name="Traeger S."/>
            <person name="Wang M."/>
            <person name="Zifcakova L."/>
            <person name="Wipf D."/>
            <person name="Zambonelli A."/>
            <person name="Paolocci F."/>
            <person name="Nowrousian M."/>
            <person name="Ottonello S."/>
            <person name="Baldrian P."/>
            <person name="Spatafora J.W."/>
            <person name="Henrissat B."/>
            <person name="Nagy L.G."/>
            <person name="Aury J.M."/>
            <person name="Wincker P."/>
            <person name="Grigoriev I.V."/>
            <person name="Bonfante P."/>
            <person name="Martin F.M."/>
        </authorList>
    </citation>
    <scope>NUCLEOTIDE SEQUENCE [LARGE SCALE GENOMIC DNA]</scope>
    <source>
        <strain evidence="2 3">CCBAS932</strain>
    </source>
</reference>
<keyword evidence="3" id="KW-1185">Reference proteome</keyword>
<dbReference type="OrthoDB" id="10535602at2759"/>
<gene>
    <name evidence="2" type="ORF">P167DRAFT_544132</name>
</gene>
<evidence type="ECO:0000313" key="3">
    <source>
        <dbReference type="Proteomes" id="UP000277580"/>
    </source>
</evidence>